<dbReference type="GO" id="GO:0061630">
    <property type="term" value="F:ubiquitin protein ligase activity"/>
    <property type="evidence" value="ECO:0007669"/>
    <property type="project" value="InterPro"/>
</dbReference>
<feature type="domain" description="UBR-type" evidence="9">
    <location>
        <begin position="386"/>
        <end position="461"/>
    </location>
</feature>
<dbReference type="InterPro" id="IPR013083">
    <property type="entry name" value="Znf_RING/FYVE/PHD"/>
</dbReference>
<dbReference type="InterPro" id="IPR036322">
    <property type="entry name" value="WD40_repeat_dom_sf"/>
</dbReference>
<organism evidence="10 11">
    <name type="scientific">Acrasis kona</name>
    <dbReference type="NCBI Taxonomy" id="1008807"/>
    <lineage>
        <taxon>Eukaryota</taxon>
        <taxon>Discoba</taxon>
        <taxon>Heterolobosea</taxon>
        <taxon>Tetramitia</taxon>
        <taxon>Eutetramitia</taxon>
        <taxon>Acrasidae</taxon>
        <taxon>Acrasis</taxon>
    </lineage>
</organism>
<dbReference type="PROSITE" id="PS50082">
    <property type="entry name" value="WD_REPEATS_2"/>
    <property type="match status" value="1"/>
</dbReference>
<dbReference type="InterPro" id="IPR040204">
    <property type="entry name" value="UBR7"/>
</dbReference>
<dbReference type="PANTHER" id="PTHR13513:SF9">
    <property type="entry name" value="E3 UBIQUITIN-PROTEIN LIGASE UBR7-RELATED"/>
    <property type="match status" value="1"/>
</dbReference>
<dbReference type="PANTHER" id="PTHR13513">
    <property type="entry name" value="E3 UBIQUITIN-PROTEIN LIGASE UBR7"/>
    <property type="match status" value="1"/>
</dbReference>
<dbReference type="Gene3D" id="2.130.10.10">
    <property type="entry name" value="YVTN repeat-like/Quinoprotein amine dehydrogenase"/>
    <property type="match status" value="2"/>
</dbReference>
<dbReference type="SMART" id="SM00249">
    <property type="entry name" value="PHD"/>
    <property type="match status" value="1"/>
</dbReference>
<evidence type="ECO:0000256" key="6">
    <source>
        <dbReference type="PROSITE-ProRule" id="PRU00508"/>
    </source>
</evidence>
<evidence type="ECO:0000313" key="10">
    <source>
        <dbReference type="EMBL" id="KAL0480951.1"/>
    </source>
</evidence>
<keyword evidence="1" id="KW-0479">Metal-binding</keyword>
<evidence type="ECO:0000256" key="1">
    <source>
        <dbReference type="ARBA" id="ARBA00022723"/>
    </source>
</evidence>
<feature type="compositionally biased region" description="Acidic residues" evidence="7">
    <location>
        <begin position="584"/>
        <end position="611"/>
    </location>
</feature>
<name>A0AAW2YVY1_9EUKA</name>
<proteinExistence type="predicted"/>
<dbReference type="InterPro" id="IPR001965">
    <property type="entry name" value="Znf_PHD"/>
</dbReference>
<feature type="zinc finger region" description="UBR-type" evidence="6">
    <location>
        <begin position="386"/>
        <end position="461"/>
    </location>
</feature>
<dbReference type="EMBL" id="JAOPGA020000708">
    <property type="protein sequence ID" value="KAL0480951.1"/>
    <property type="molecule type" value="Genomic_DNA"/>
</dbReference>
<dbReference type="InterPro" id="IPR011011">
    <property type="entry name" value="Znf_FYVE_PHD"/>
</dbReference>
<evidence type="ECO:0000256" key="2">
    <source>
        <dbReference type="ARBA" id="ARBA00022771"/>
    </source>
</evidence>
<feature type="region of interest" description="Disordered" evidence="7">
    <location>
        <begin position="555"/>
        <end position="611"/>
    </location>
</feature>
<feature type="repeat" description="WD" evidence="5">
    <location>
        <begin position="266"/>
        <end position="296"/>
    </location>
</feature>
<evidence type="ECO:0000256" key="5">
    <source>
        <dbReference type="PROSITE-ProRule" id="PRU00221"/>
    </source>
</evidence>
<gene>
    <name evidence="10" type="ORF">AKO1_013633</name>
</gene>
<sequence>MYNAPHTHNRYKSIFKADNWSGVFGFSKVLDGDRFIAIGTKDYHSLMIVNYEKSNKSQIEPQFLLSEPQYHGDRIQCIEWADGHSILSCSRDHTVCKIDVKKQKQEKVWRTSQQYYSDPTSLCTTPNNKNLVYITIGSTCVAWDTRLRPTKNSLAEFNINIDDLSDCKIVDAGNMLVTSSLGGRLTFWDIRKSQVLQTITSPAPGNTITRLDVDHNFNRLSVNCSNDTAYLFDMCRIKPQDKNIENIDGVIALKSTINRYEWRAASFSTFSNYCITGGDDGIVHVWNSHSGKRLNTIESPPNKPRVLQSSFIPASHYLESSLVAVTYASPNCTYFYELEAQEDPHSCQEFFSDFNMDETQEEADAFQAFQEAESSWDMDVVDVDYAECTHSMDYIEQTVFICLTCSHSSHGVKAGMCRQCAHFCHSRQGHETVNIGIKKAFKCDCGLQDKFGSHGCELQDEKSATDENVYNHNFENLWCYCNRPEERPMFQCTSCQDWFHSTCIGADESVELEYRCDICLNDENKCKYLTKYPNISSTRAVRGMFLKDDWETELTPEDLQRDQPRPVDHVATIHHGLEQPLREGEEDIEDSDGEDDEEDEEDEEDEDGFFV</sequence>
<dbReference type="Gene3D" id="3.30.40.10">
    <property type="entry name" value="Zinc/RING finger domain, C3HC4 (zinc finger)"/>
    <property type="match status" value="1"/>
</dbReference>
<feature type="compositionally biased region" description="Basic and acidic residues" evidence="7">
    <location>
        <begin position="558"/>
        <end position="568"/>
    </location>
</feature>
<evidence type="ECO:0000313" key="11">
    <source>
        <dbReference type="Proteomes" id="UP001431209"/>
    </source>
</evidence>
<dbReference type="InterPro" id="IPR015943">
    <property type="entry name" value="WD40/YVTN_repeat-like_dom_sf"/>
</dbReference>
<keyword evidence="11" id="KW-1185">Reference proteome</keyword>
<dbReference type="Pfam" id="PF00400">
    <property type="entry name" value="WD40"/>
    <property type="match status" value="1"/>
</dbReference>
<dbReference type="SMART" id="SM00320">
    <property type="entry name" value="WD40"/>
    <property type="match status" value="5"/>
</dbReference>
<comment type="caution">
    <text evidence="10">The sequence shown here is derived from an EMBL/GenBank/DDBJ whole genome shotgun (WGS) entry which is preliminary data.</text>
</comment>
<keyword evidence="2 4" id="KW-0863">Zinc-finger</keyword>
<dbReference type="SUPFAM" id="SSF57903">
    <property type="entry name" value="FYVE/PHD zinc finger"/>
    <property type="match status" value="1"/>
</dbReference>
<evidence type="ECO:0000259" key="9">
    <source>
        <dbReference type="PROSITE" id="PS51157"/>
    </source>
</evidence>
<dbReference type="SMART" id="SM00396">
    <property type="entry name" value="ZnF_UBR1"/>
    <property type="match status" value="1"/>
</dbReference>
<dbReference type="PROSITE" id="PS50016">
    <property type="entry name" value="ZF_PHD_2"/>
    <property type="match status" value="1"/>
</dbReference>
<feature type="domain" description="PHD-type" evidence="8">
    <location>
        <begin position="476"/>
        <end position="522"/>
    </location>
</feature>
<dbReference type="GO" id="GO:0005737">
    <property type="term" value="C:cytoplasm"/>
    <property type="evidence" value="ECO:0007669"/>
    <property type="project" value="TreeGrafter"/>
</dbReference>
<evidence type="ECO:0000256" key="4">
    <source>
        <dbReference type="PROSITE-ProRule" id="PRU00146"/>
    </source>
</evidence>
<dbReference type="GO" id="GO:0008270">
    <property type="term" value="F:zinc ion binding"/>
    <property type="evidence" value="ECO:0007669"/>
    <property type="project" value="UniProtKB-KW"/>
</dbReference>
<evidence type="ECO:0000256" key="3">
    <source>
        <dbReference type="ARBA" id="ARBA00022833"/>
    </source>
</evidence>
<accession>A0AAW2YVY1</accession>
<dbReference type="SUPFAM" id="SSF50978">
    <property type="entry name" value="WD40 repeat-like"/>
    <property type="match status" value="1"/>
</dbReference>
<dbReference type="AlphaFoldDB" id="A0AAW2YVY1"/>
<dbReference type="Proteomes" id="UP001431209">
    <property type="component" value="Unassembled WGS sequence"/>
</dbReference>
<keyword evidence="5" id="KW-0853">WD repeat</keyword>
<dbReference type="InterPro" id="IPR001680">
    <property type="entry name" value="WD40_rpt"/>
</dbReference>
<reference evidence="10 11" key="1">
    <citation type="submission" date="2024-03" db="EMBL/GenBank/DDBJ databases">
        <title>The Acrasis kona genome and developmental transcriptomes reveal deep origins of eukaryotic multicellular pathways.</title>
        <authorList>
            <person name="Sheikh S."/>
            <person name="Fu C.-J."/>
            <person name="Brown M.W."/>
            <person name="Baldauf S.L."/>
        </authorList>
    </citation>
    <scope>NUCLEOTIDE SEQUENCE [LARGE SCALE GENOMIC DNA]</scope>
    <source>
        <strain evidence="10 11">ATCC MYA-3509</strain>
    </source>
</reference>
<evidence type="ECO:0000259" key="8">
    <source>
        <dbReference type="PROSITE" id="PS50016"/>
    </source>
</evidence>
<protein>
    <submittedName>
        <fullName evidence="10">Uncharacterized protein</fullName>
    </submittedName>
</protein>
<evidence type="ECO:0000256" key="7">
    <source>
        <dbReference type="SAM" id="MobiDB-lite"/>
    </source>
</evidence>
<dbReference type="CDD" id="cd19677">
    <property type="entry name" value="UBR-box_UBR7"/>
    <property type="match status" value="1"/>
</dbReference>
<keyword evidence="3" id="KW-0862">Zinc</keyword>
<dbReference type="PROSITE" id="PS51157">
    <property type="entry name" value="ZF_UBR"/>
    <property type="match status" value="1"/>
</dbReference>
<dbReference type="InterPro" id="IPR047506">
    <property type="entry name" value="UBR7-like_UBR-box"/>
</dbReference>
<dbReference type="InterPro" id="IPR019787">
    <property type="entry name" value="Znf_PHD-finger"/>
</dbReference>
<dbReference type="InterPro" id="IPR003126">
    <property type="entry name" value="Znf_UBR"/>
</dbReference>